<comment type="similarity">
    <text evidence="1">Belongs to the short-chain dehydrogenases/reductases (SDR) family.</text>
</comment>
<dbReference type="PRINTS" id="PR00080">
    <property type="entry name" value="SDRFAMILY"/>
</dbReference>
<proteinExistence type="inferred from homology"/>
<comment type="caution">
    <text evidence="4">The sequence shown here is derived from an EMBL/GenBank/DDBJ whole genome shotgun (WGS) entry which is preliminary data.</text>
</comment>
<dbReference type="InterPro" id="IPR020904">
    <property type="entry name" value="Sc_DH/Rdtase_CS"/>
</dbReference>
<evidence type="ECO:0000256" key="2">
    <source>
        <dbReference type="ARBA" id="ARBA00023002"/>
    </source>
</evidence>
<dbReference type="InterPro" id="IPR057326">
    <property type="entry name" value="KR_dom"/>
</dbReference>
<dbReference type="InterPro" id="IPR002347">
    <property type="entry name" value="SDR_fam"/>
</dbReference>
<sequence length="258" mass="27018">MQRLAGRVCLVTGTASGIGRAIAVRFAREGATVVCADRRSTPDGGGESTVDLVRREGGRAHEVLVDLADAAATAGLVDEVVAEHGRLDVLVNNAAISVGRPLLDTTVEQWDAVFAVNVTAVFLLTRSAVAHMLTREADEHGVRGRIVNVSSQHGMIGARGDAAYGTSKSAVVYLSRQVATDYGAAGIVCNGVAPGKILTGAGGREDDPVWQRHWRDRTPAPRLGVPDDVAHAALFLASDEARYVNGTNLMVDGGWTAS</sequence>
<feature type="domain" description="Ketoreductase" evidence="3">
    <location>
        <begin position="7"/>
        <end position="197"/>
    </location>
</feature>
<reference evidence="4 5" key="1">
    <citation type="submission" date="2020-07" db="EMBL/GenBank/DDBJ databases">
        <title>Sequencing the genomes of 1000 actinobacteria strains.</title>
        <authorList>
            <person name="Klenk H.-P."/>
        </authorList>
    </citation>
    <scope>NUCLEOTIDE SEQUENCE [LARGE SCALE GENOMIC DNA]</scope>
    <source>
        <strain evidence="4 5">DSM 45772</strain>
    </source>
</reference>
<dbReference type="PANTHER" id="PTHR42760:SF124">
    <property type="entry name" value="SHORT-CHAIN DEHYDROGENASE_REDUCTASE"/>
    <property type="match status" value="1"/>
</dbReference>
<keyword evidence="2" id="KW-0560">Oxidoreductase</keyword>
<dbReference type="GO" id="GO:0016616">
    <property type="term" value="F:oxidoreductase activity, acting on the CH-OH group of donors, NAD or NADP as acceptor"/>
    <property type="evidence" value="ECO:0007669"/>
    <property type="project" value="TreeGrafter"/>
</dbReference>
<evidence type="ECO:0000259" key="3">
    <source>
        <dbReference type="SMART" id="SM00822"/>
    </source>
</evidence>
<dbReference type="PANTHER" id="PTHR42760">
    <property type="entry name" value="SHORT-CHAIN DEHYDROGENASES/REDUCTASES FAMILY MEMBER"/>
    <property type="match status" value="1"/>
</dbReference>
<dbReference type="RefSeq" id="WP_179795332.1">
    <property type="nucleotide sequence ID" value="NZ_BAABHP010000025.1"/>
</dbReference>
<evidence type="ECO:0000313" key="4">
    <source>
        <dbReference type="EMBL" id="NYD37800.1"/>
    </source>
</evidence>
<dbReference type="FunFam" id="3.40.50.720:FF:000084">
    <property type="entry name" value="Short-chain dehydrogenase reductase"/>
    <property type="match status" value="1"/>
</dbReference>
<dbReference type="SUPFAM" id="SSF51735">
    <property type="entry name" value="NAD(P)-binding Rossmann-fold domains"/>
    <property type="match status" value="1"/>
</dbReference>
<dbReference type="EMBL" id="JACCBN010000001">
    <property type="protein sequence ID" value="NYD37800.1"/>
    <property type="molecule type" value="Genomic_DNA"/>
</dbReference>
<keyword evidence="5" id="KW-1185">Reference proteome</keyword>
<name>A0A7Y9DYK4_9PSEU</name>
<accession>A0A7Y9DYK4</accession>
<dbReference type="InterPro" id="IPR036291">
    <property type="entry name" value="NAD(P)-bd_dom_sf"/>
</dbReference>
<evidence type="ECO:0000256" key="1">
    <source>
        <dbReference type="ARBA" id="ARBA00006484"/>
    </source>
</evidence>
<dbReference type="PROSITE" id="PS00061">
    <property type="entry name" value="ADH_SHORT"/>
    <property type="match status" value="1"/>
</dbReference>
<evidence type="ECO:0000313" key="5">
    <source>
        <dbReference type="Proteomes" id="UP000535890"/>
    </source>
</evidence>
<dbReference type="Gene3D" id="3.40.50.720">
    <property type="entry name" value="NAD(P)-binding Rossmann-like Domain"/>
    <property type="match status" value="1"/>
</dbReference>
<dbReference type="PRINTS" id="PR00081">
    <property type="entry name" value="GDHRDH"/>
</dbReference>
<organism evidence="4 5">
    <name type="scientific">Actinomycetospora corticicola</name>
    <dbReference type="NCBI Taxonomy" id="663602"/>
    <lineage>
        <taxon>Bacteria</taxon>
        <taxon>Bacillati</taxon>
        <taxon>Actinomycetota</taxon>
        <taxon>Actinomycetes</taxon>
        <taxon>Pseudonocardiales</taxon>
        <taxon>Pseudonocardiaceae</taxon>
        <taxon>Actinomycetospora</taxon>
    </lineage>
</organism>
<dbReference type="CDD" id="cd05233">
    <property type="entry name" value="SDR_c"/>
    <property type="match status" value="1"/>
</dbReference>
<dbReference type="Proteomes" id="UP000535890">
    <property type="component" value="Unassembled WGS sequence"/>
</dbReference>
<dbReference type="Pfam" id="PF13561">
    <property type="entry name" value="adh_short_C2"/>
    <property type="match status" value="1"/>
</dbReference>
<dbReference type="AlphaFoldDB" id="A0A7Y9DYK4"/>
<protein>
    <submittedName>
        <fullName evidence="4">NAD(P)-dependent dehydrogenase (Short-subunit alcohol dehydrogenase family)</fullName>
    </submittedName>
</protein>
<gene>
    <name evidence="4" type="ORF">BJ983_003902</name>
</gene>
<dbReference type="SMART" id="SM00822">
    <property type="entry name" value="PKS_KR"/>
    <property type="match status" value="1"/>
</dbReference>